<gene>
    <name evidence="2" type="ORF">BJP25_18815</name>
</gene>
<dbReference type="Pfam" id="PF01841">
    <property type="entry name" value="Transglut_core"/>
    <property type="match status" value="1"/>
</dbReference>
<dbReference type="Gene3D" id="3.10.620.30">
    <property type="match status" value="1"/>
</dbReference>
<dbReference type="STRING" id="1193682.BJP25_18815"/>
<dbReference type="OrthoDB" id="9804023at2"/>
<dbReference type="PANTHER" id="PTHR33490:SF6">
    <property type="entry name" value="SLL1049 PROTEIN"/>
    <property type="match status" value="1"/>
</dbReference>
<reference evidence="2 3" key="1">
    <citation type="submission" date="2016-10" db="EMBL/GenBank/DDBJ databases">
        <title>The Draft Genome Sequence of Actinokineospora bangkokensis 44EHWT reveals the biosynthetic pathway of antifungal compounds Thailandins with unusual extender unit butylmalonyl-CoA.</title>
        <authorList>
            <person name="Greule A."/>
            <person name="Intra B."/>
            <person name="Flemming S."/>
            <person name="Rommel M.G."/>
            <person name="Panbangred W."/>
            <person name="Bechthold A."/>
        </authorList>
    </citation>
    <scope>NUCLEOTIDE SEQUENCE [LARGE SCALE GENOMIC DNA]</scope>
    <source>
        <strain evidence="2 3">44EHW</strain>
    </source>
</reference>
<accession>A0A1Q9LLZ2</accession>
<dbReference type="InterPro" id="IPR038765">
    <property type="entry name" value="Papain-like_cys_pep_sf"/>
</dbReference>
<dbReference type="RefSeq" id="WP_075975279.1">
    <property type="nucleotide sequence ID" value="NZ_MKQR01000013.1"/>
</dbReference>
<dbReference type="AlphaFoldDB" id="A0A1Q9LLZ2"/>
<dbReference type="InterPro" id="IPR013589">
    <property type="entry name" value="Bac_transglu_N"/>
</dbReference>
<evidence type="ECO:0000313" key="3">
    <source>
        <dbReference type="Proteomes" id="UP000186040"/>
    </source>
</evidence>
<dbReference type="InterPro" id="IPR002931">
    <property type="entry name" value="Transglutaminase-like"/>
</dbReference>
<evidence type="ECO:0000259" key="1">
    <source>
        <dbReference type="SMART" id="SM00460"/>
    </source>
</evidence>
<dbReference type="EMBL" id="MKQR01000013">
    <property type="protein sequence ID" value="OLR93013.1"/>
    <property type="molecule type" value="Genomic_DNA"/>
</dbReference>
<organism evidence="2 3">
    <name type="scientific">Actinokineospora bangkokensis</name>
    <dbReference type="NCBI Taxonomy" id="1193682"/>
    <lineage>
        <taxon>Bacteria</taxon>
        <taxon>Bacillati</taxon>
        <taxon>Actinomycetota</taxon>
        <taxon>Actinomycetes</taxon>
        <taxon>Pseudonocardiales</taxon>
        <taxon>Pseudonocardiaceae</taxon>
        <taxon>Actinokineospora</taxon>
    </lineage>
</organism>
<name>A0A1Q9LLZ2_9PSEU</name>
<sequence length="293" mass="31028">MNVLNGDTSTAPLLDHTALDLDGADRVGYRLEQSFRYDYPTPVGSVRQRLVFVPAARHGDQHLREHDVTVLGAASRRWTTSDLSGNTIVKAFAPAVADHVEFRLRAVLERVRADGPTTLPSLALTDRRLRRTTRLTAADDAIRDVAAGFRGHGLDLAEQLCAWVHSALRYANGTTTVTTTAAEALAGGVGVCQDSAHLMLALCHQVGLPARYVSGHLLGQGGTHAWVEVILPHPHGAVATPFDPCNGRRATAAYLTVATGRDYADVAPTSGSYVGAPGGTLTATRTVGVIAVS</sequence>
<evidence type="ECO:0000313" key="2">
    <source>
        <dbReference type="EMBL" id="OLR93013.1"/>
    </source>
</evidence>
<protein>
    <recommendedName>
        <fullName evidence="1">Transglutaminase-like domain-containing protein</fullName>
    </recommendedName>
</protein>
<proteinExistence type="predicted"/>
<dbReference type="SMART" id="SM00460">
    <property type="entry name" value="TGc"/>
    <property type="match status" value="1"/>
</dbReference>
<dbReference type="Pfam" id="PF08379">
    <property type="entry name" value="Bact_transglu_N"/>
    <property type="match status" value="1"/>
</dbReference>
<comment type="caution">
    <text evidence="2">The sequence shown here is derived from an EMBL/GenBank/DDBJ whole genome shotgun (WGS) entry which is preliminary data.</text>
</comment>
<dbReference type="PANTHER" id="PTHR33490">
    <property type="entry name" value="BLR5614 PROTEIN-RELATED"/>
    <property type="match status" value="1"/>
</dbReference>
<keyword evidence="3" id="KW-1185">Reference proteome</keyword>
<feature type="domain" description="Transglutaminase-like" evidence="1">
    <location>
        <begin position="184"/>
        <end position="246"/>
    </location>
</feature>
<dbReference type="Proteomes" id="UP000186040">
    <property type="component" value="Unassembled WGS sequence"/>
</dbReference>
<dbReference type="SUPFAM" id="SSF54001">
    <property type="entry name" value="Cysteine proteinases"/>
    <property type="match status" value="1"/>
</dbReference>